<comment type="caution">
    <text evidence="12">The sequence shown here is derived from an EMBL/GenBank/DDBJ whole genome shotgun (WGS) entry which is preliminary data.</text>
</comment>
<dbReference type="InterPro" id="IPR014018">
    <property type="entry name" value="SecA_motor_DEAD"/>
</dbReference>
<dbReference type="Pfam" id="PF01043">
    <property type="entry name" value="SecA_PP_bind"/>
    <property type="match status" value="1"/>
</dbReference>
<dbReference type="AlphaFoldDB" id="X0V8A7"/>
<reference evidence="12" key="1">
    <citation type="journal article" date="2014" name="Front. Microbiol.">
        <title>High frequency of phylogenetically diverse reductive dehalogenase-homologous genes in deep subseafloor sedimentary metagenomes.</title>
        <authorList>
            <person name="Kawai M."/>
            <person name="Futagami T."/>
            <person name="Toyoda A."/>
            <person name="Takaki Y."/>
            <person name="Nishi S."/>
            <person name="Hori S."/>
            <person name="Arai W."/>
            <person name="Tsubouchi T."/>
            <person name="Morono Y."/>
            <person name="Uchiyama I."/>
            <person name="Ito T."/>
            <person name="Fujiyama A."/>
            <person name="Inagaki F."/>
            <person name="Takami H."/>
        </authorList>
    </citation>
    <scope>NUCLEOTIDE SEQUENCE</scope>
    <source>
        <strain evidence="12">Expedition CK06-06</strain>
    </source>
</reference>
<feature type="coiled-coil region" evidence="10">
    <location>
        <begin position="59"/>
        <end position="86"/>
    </location>
</feature>
<dbReference type="GO" id="GO:0043952">
    <property type="term" value="P:protein transport by the Sec complex"/>
    <property type="evidence" value="ECO:0007669"/>
    <property type="project" value="TreeGrafter"/>
</dbReference>
<dbReference type="InterPro" id="IPR027417">
    <property type="entry name" value="P-loop_NTPase"/>
</dbReference>
<evidence type="ECO:0000313" key="12">
    <source>
        <dbReference type="EMBL" id="GAG08718.1"/>
    </source>
</evidence>
<keyword evidence="2" id="KW-1003">Cell membrane</keyword>
<dbReference type="Gene3D" id="3.90.1440.10">
    <property type="entry name" value="SecA, preprotein cross-linking domain"/>
    <property type="match status" value="1"/>
</dbReference>
<dbReference type="SMART" id="SM00958">
    <property type="entry name" value="SecA_PP_bind"/>
    <property type="match status" value="1"/>
</dbReference>
<keyword evidence="3" id="KW-0963">Cytoplasm</keyword>
<dbReference type="Pfam" id="PF21090">
    <property type="entry name" value="P-loop_SecA"/>
    <property type="match status" value="1"/>
</dbReference>
<dbReference type="GO" id="GO:0006605">
    <property type="term" value="P:protein targeting"/>
    <property type="evidence" value="ECO:0007669"/>
    <property type="project" value="InterPro"/>
</dbReference>
<keyword evidence="4" id="KW-0547">Nucleotide-binding</keyword>
<evidence type="ECO:0000256" key="2">
    <source>
        <dbReference type="ARBA" id="ARBA00022475"/>
    </source>
</evidence>
<keyword evidence="10" id="KW-0175">Coiled coil</keyword>
<evidence type="ECO:0000256" key="7">
    <source>
        <dbReference type="ARBA" id="ARBA00022967"/>
    </source>
</evidence>
<keyword evidence="8" id="KW-0811">Translocation</keyword>
<accession>X0V8A7</accession>
<dbReference type="GO" id="GO:0006886">
    <property type="term" value="P:intracellular protein transport"/>
    <property type="evidence" value="ECO:0007669"/>
    <property type="project" value="InterPro"/>
</dbReference>
<dbReference type="FunFam" id="3.40.50.300:FF:000246">
    <property type="entry name" value="Preprotein translocase subunit SecA"/>
    <property type="match status" value="1"/>
</dbReference>
<dbReference type="InterPro" id="IPR011130">
    <property type="entry name" value="SecA_preprotein_X-link_dom"/>
</dbReference>
<keyword evidence="9" id="KW-0472">Membrane</keyword>
<evidence type="ECO:0000259" key="11">
    <source>
        <dbReference type="PROSITE" id="PS51196"/>
    </source>
</evidence>
<dbReference type="SUPFAM" id="SSF52540">
    <property type="entry name" value="P-loop containing nucleoside triphosphate hydrolases"/>
    <property type="match status" value="2"/>
</dbReference>
<dbReference type="GO" id="GO:0005886">
    <property type="term" value="C:plasma membrane"/>
    <property type="evidence" value="ECO:0007669"/>
    <property type="project" value="TreeGrafter"/>
</dbReference>
<dbReference type="PROSITE" id="PS51196">
    <property type="entry name" value="SECA_MOTOR_DEAD"/>
    <property type="match status" value="1"/>
</dbReference>
<sequence length="266" mass="30847">EPGIKKLIQKVELDYIRDKRLHQLDEALLFSIDEKTNAVNLSEKGRLLLAPDDHEAFVLEDIEDKLARLSSTADLTQEEMLKQRQELEKVYSERSERIHNISQLLKAYSLFEKDVEYVVSEGKVMIVDEFTGRLMPGRRYSDGLHEALEAKEGVRIERESQTLATVTIQNYFRMYEKLAGMTGTAETEADEFYEIYKLDVVVVPTNEPVRRINYDDSIYKTRREKYNAIVDEIAHFHELGRPMLVGTISVEVSEVLSRMLKRRGIT</sequence>
<evidence type="ECO:0000256" key="5">
    <source>
        <dbReference type="ARBA" id="ARBA00022840"/>
    </source>
</evidence>
<proteinExistence type="predicted"/>
<organism evidence="12">
    <name type="scientific">marine sediment metagenome</name>
    <dbReference type="NCBI Taxonomy" id="412755"/>
    <lineage>
        <taxon>unclassified sequences</taxon>
        <taxon>metagenomes</taxon>
        <taxon>ecological metagenomes</taxon>
    </lineage>
</organism>
<gene>
    <name evidence="12" type="ORF">S01H1_42685</name>
</gene>
<evidence type="ECO:0000256" key="10">
    <source>
        <dbReference type="SAM" id="Coils"/>
    </source>
</evidence>
<dbReference type="InterPro" id="IPR000185">
    <property type="entry name" value="SecA"/>
</dbReference>
<dbReference type="SMART" id="SM00957">
    <property type="entry name" value="SecA_DEAD"/>
    <property type="match status" value="1"/>
</dbReference>
<dbReference type="EMBL" id="BARS01027154">
    <property type="protein sequence ID" value="GAG08718.1"/>
    <property type="molecule type" value="Genomic_DNA"/>
</dbReference>
<evidence type="ECO:0000256" key="3">
    <source>
        <dbReference type="ARBA" id="ARBA00022490"/>
    </source>
</evidence>
<keyword evidence="7" id="KW-1278">Translocase</keyword>
<dbReference type="GO" id="GO:0005829">
    <property type="term" value="C:cytosol"/>
    <property type="evidence" value="ECO:0007669"/>
    <property type="project" value="TreeGrafter"/>
</dbReference>
<evidence type="ECO:0000256" key="8">
    <source>
        <dbReference type="ARBA" id="ARBA00023010"/>
    </source>
</evidence>
<dbReference type="InterPro" id="IPR036670">
    <property type="entry name" value="SecA_X-link_sf"/>
</dbReference>
<dbReference type="PRINTS" id="PR00906">
    <property type="entry name" value="SECA"/>
</dbReference>
<dbReference type="SUPFAM" id="SSF81767">
    <property type="entry name" value="Pre-protein crosslinking domain of SecA"/>
    <property type="match status" value="1"/>
</dbReference>
<keyword evidence="1" id="KW-0813">Transport</keyword>
<keyword evidence="5" id="KW-0067">ATP-binding</keyword>
<dbReference type="GO" id="GO:0005524">
    <property type="term" value="F:ATP binding"/>
    <property type="evidence" value="ECO:0007669"/>
    <property type="project" value="UniProtKB-KW"/>
</dbReference>
<feature type="non-terminal residue" evidence="12">
    <location>
        <position position="1"/>
    </location>
</feature>
<dbReference type="PANTHER" id="PTHR30612">
    <property type="entry name" value="SECA INNER MEMBRANE COMPONENT OF SEC PROTEIN SECRETION SYSTEM"/>
    <property type="match status" value="1"/>
</dbReference>
<dbReference type="PANTHER" id="PTHR30612:SF0">
    <property type="entry name" value="CHLOROPLAST PROTEIN-TRANSPORTING ATPASE"/>
    <property type="match status" value="1"/>
</dbReference>
<feature type="non-terminal residue" evidence="12">
    <location>
        <position position="266"/>
    </location>
</feature>
<dbReference type="InterPro" id="IPR011115">
    <property type="entry name" value="SecA_DEAD"/>
</dbReference>
<name>X0V8A7_9ZZZZ</name>
<feature type="domain" description="SecA family profile" evidence="11">
    <location>
        <begin position="1"/>
        <end position="266"/>
    </location>
</feature>
<evidence type="ECO:0000256" key="1">
    <source>
        <dbReference type="ARBA" id="ARBA00022448"/>
    </source>
</evidence>
<evidence type="ECO:0000256" key="4">
    <source>
        <dbReference type="ARBA" id="ARBA00022741"/>
    </source>
</evidence>
<dbReference type="Gene3D" id="3.40.50.300">
    <property type="entry name" value="P-loop containing nucleotide triphosphate hydrolases"/>
    <property type="match status" value="2"/>
</dbReference>
<evidence type="ECO:0000256" key="9">
    <source>
        <dbReference type="ARBA" id="ARBA00023136"/>
    </source>
</evidence>
<dbReference type="InterPro" id="IPR044722">
    <property type="entry name" value="SecA_SF2_C"/>
</dbReference>
<keyword evidence="6" id="KW-0653">Protein transport</keyword>
<protein>
    <recommendedName>
        <fullName evidence="11">SecA family profile domain-containing protein</fullName>
    </recommendedName>
</protein>
<dbReference type="GO" id="GO:0017038">
    <property type="term" value="P:protein import"/>
    <property type="evidence" value="ECO:0007669"/>
    <property type="project" value="InterPro"/>
</dbReference>
<evidence type="ECO:0000256" key="6">
    <source>
        <dbReference type="ARBA" id="ARBA00022927"/>
    </source>
</evidence>
<dbReference type="GO" id="GO:0031522">
    <property type="term" value="C:cell envelope Sec protein transport complex"/>
    <property type="evidence" value="ECO:0007669"/>
    <property type="project" value="TreeGrafter"/>
</dbReference>